<feature type="compositionally biased region" description="Basic and acidic residues" evidence="1">
    <location>
        <begin position="30"/>
        <end position="39"/>
    </location>
</feature>
<feature type="compositionally biased region" description="Basic and acidic residues" evidence="1">
    <location>
        <begin position="47"/>
        <end position="66"/>
    </location>
</feature>
<dbReference type="RefSeq" id="WP_101330774.1">
    <property type="nucleotide sequence ID" value="NZ_PJNH01000001.1"/>
</dbReference>
<feature type="region of interest" description="Disordered" evidence="1">
    <location>
        <begin position="30"/>
        <end position="81"/>
    </location>
</feature>
<keyword evidence="2" id="KW-0472">Membrane</keyword>
<evidence type="ECO:0000313" key="3">
    <source>
        <dbReference type="EMBL" id="PKR79030.1"/>
    </source>
</evidence>
<dbReference type="AlphaFoldDB" id="A0A2I0QY49"/>
<reference evidence="3 4" key="1">
    <citation type="submission" date="2017-06" db="EMBL/GenBank/DDBJ databases">
        <title>the draft geome sequence of Illustriluteabacillus marina B3227.</title>
        <authorList>
            <person name="He R.-H."/>
            <person name="Du Z.-J."/>
        </authorList>
    </citation>
    <scope>NUCLEOTIDE SEQUENCE [LARGE SCALE GENOMIC DNA]</scope>
    <source>
        <strain evidence="3 4">B3227</strain>
    </source>
</reference>
<protein>
    <submittedName>
        <fullName evidence="3">Uncharacterized protein</fullName>
    </submittedName>
</protein>
<gene>
    <name evidence="3" type="ORF">CEY16_04575</name>
</gene>
<evidence type="ECO:0000256" key="1">
    <source>
        <dbReference type="SAM" id="MobiDB-lite"/>
    </source>
</evidence>
<comment type="caution">
    <text evidence="3">The sequence shown here is derived from an EMBL/GenBank/DDBJ whole genome shotgun (WGS) entry which is preliminary data.</text>
</comment>
<organism evidence="3 4">
    <name type="scientific">Halalkalibacillus sediminis</name>
    <dbReference type="NCBI Taxonomy" id="2018042"/>
    <lineage>
        <taxon>Bacteria</taxon>
        <taxon>Bacillati</taxon>
        <taxon>Bacillota</taxon>
        <taxon>Bacilli</taxon>
        <taxon>Bacillales</taxon>
        <taxon>Bacillaceae</taxon>
        <taxon>Halalkalibacillus</taxon>
    </lineage>
</organism>
<keyword evidence="2" id="KW-1133">Transmembrane helix</keyword>
<accession>A0A2I0QY49</accession>
<evidence type="ECO:0000313" key="4">
    <source>
        <dbReference type="Proteomes" id="UP000243524"/>
    </source>
</evidence>
<keyword evidence="2" id="KW-0812">Transmembrane</keyword>
<dbReference type="EMBL" id="PJNH01000001">
    <property type="protein sequence ID" value="PKR79030.1"/>
    <property type="molecule type" value="Genomic_DNA"/>
</dbReference>
<name>A0A2I0QY49_9BACI</name>
<sequence>MGEFIEAIAGNIFVLLALVAGLVGFFQKEKREDESEQRRPNRPTPRPNREQRPSREQVTEARETLQEKVSSSERFSTEASNKWYEAMEDSKAEREESLSDMGEAIGKYDGIQNTIKRNSLVDKDRTYGPNVSIKKNLNKKRIIEGFIMSEVLAEPKAKRRKNI</sequence>
<dbReference type="OrthoDB" id="2966195at2"/>
<keyword evidence="4" id="KW-1185">Reference proteome</keyword>
<proteinExistence type="predicted"/>
<evidence type="ECO:0000256" key="2">
    <source>
        <dbReference type="SAM" id="Phobius"/>
    </source>
</evidence>
<feature type="compositionally biased region" description="Polar residues" evidence="1">
    <location>
        <begin position="67"/>
        <end position="80"/>
    </location>
</feature>
<dbReference type="Proteomes" id="UP000243524">
    <property type="component" value="Unassembled WGS sequence"/>
</dbReference>
<feature type="transmembrane region" description="Helical" evidence="2">
    <location>
        <begin position="6"/>
        <end position="26"/>
    </location>
</feature>